<gene>
    <name evidence="1" type="ORF">BDP55DRAFT_677935</name>
</gene>
<reference evidence="1" key="1">
    <citation type="submission" date="2021-06" db="EMBL/GenBank/DDBJ databases">
        <title>Comparative genomics, transcriptomics and evolutionary studies reveal genomic signatures of adaptation to plant cell wall in hemibiotrophic fungi.</title>
        <authorList>
            <consortium name="DOE Joint Genome Institute"/>
            <person name="Baroncelli R."/>
            <person name="Diaz J.F."/>
            <person name="Benocci T."/>
            <person name="Peng M."/>
            <person name="Battaglia E."/>
            <person name="Haridas S."/>
            <person name="Andreopoulos W."/>
            <person name="Labutti K."/>
            <person name="Pangilinan J."/>
            <person name="Floch G.L."/>
            <person name="Makela M.R."/>
            <person name="Henrissat B."/>
            <person name="Grigoriev I.V."/>
            <person name="Crouch J.A."/>
            <person name="De Vries R.P."/>
            <person name="Sukno S.A."/>
            <person name="Thon M.R."/>
        </authorList>
    </citation>
    <scope>NUCLEOTIDE SEQUENCE</scope>
    <source>
        <strain evidence="1">CBS 193.32</strain>
    </source>
</reference>
<dbReference type="GeneID" id="85460471"/>
<sequence length="124" mass="13563">MPGAPGYLVRGPSRCVRFPGGGREFTACKMRRLWRRDHSLEAQTGRMPESMGEQSSVVLSAAGNCVIAKANCGRGIRGGFKPPILSVFEEGARVKIRTGELFDSLGRRKGKPYLETIVLQRAGR</sequence>
<name>A0AAJ0EQX7_9PEZI</name>
<evidence type="ECO:0000313" key="1">
    <source>
        <dbReference type="EMBL" id="KAK1659987.1"/>
    </source>
</evidence>
<evidence type="ECO:0000313" key="2">
    <source>
        <dbReference type="Proteomes" id="UP001224890"/>
    </source>
</evidence>
<organism evidence="1 2">
    <name type="scientific">Colletotrichum godetiae</name>
    <dbReference type="NCBI Taxonomy" id="1209918"/>
    <lineage>
        <taxon>Eukaryota</taxon>
        <taxon>Fungi</taxon>
        <taxon>Dikarya</taxon>
        <taxon>Ascomycota</taxon>
        <taxon>Pezizomycotina</taxon>
        <taxon>Sordariomycetes</taxon>
        <taxon>Hypocreomycetidae</taxon>
        <taxon>Glomerellales</taxon>
        <taxon>Glomerellaceae</taxon>
        <taxon>Colletotrichum</taxon>
        <taxon>Colletotrichum acutatum species complex</taxon>
    </lineage>
</organism>
<comment type="caution">
    <text evidence="1">The sequence shown here is derived from an EMBL/GenBank/DDBJ whole genome shotgun (WGS) entry which is preliminary data.</text>
</comment>
<accession>A0AAJ0EQX7</accession>
<keyword evidence="2" id="KW-1185">Reference proteome</keyword>
<dbReference type="AlphaFoldDB" id="A0AAJ0EQX7"/>
<dbReference type="Proteomes" id="UP001224890">
    <property type="component" value="Unassembled WGS sequence"/>
</dbReference>
<dbReference type="EMBL" id="JAHMHR010000054">
    <property type="protein sequence ID" value="KAK1659987.1"/>
    <property type="molecule type" value="Genomic_DNA"/>
</dbReference>
<proteinExistence type="predicted"/>
<dbReference type="RefSeq" id="XP_060424751.1">
    <property type="nucleotide sequence ID" value="XM_060575945.1"/>
</dbReference>
<protein>
    <submittedName>
        <fullName evidence="1">Uncharacterized protein</fullName>
    </submittedName>
</protein>